<dbReference type="NCBIfam" id="NF001913">
    <property type="entry name" value="PRK00696.1"/>
    <property type="match status" value="1"/>
</dbReference>
<comment type="function">
    <text evidence="7">Succinyl-CoA synthetase functions in the citric acid cycle (TCA), coupling the hydrolysis of succinyl-CoA to the synthesis of either ATP or GTP and thus represents the only step of substrate-level phosphorylation in the TCA. The beta subunit provides nucleotide specificity of the enzyme and binds the substrate succinate, while the binding sites for coenzyme A and phosphate are found in the alpha subunit.</text>
</comment>
<dbReference type="InterPro" id="IPR013815">
    <property type="entry name" value="ATP_grasp_subdomain_1"/>
</dbReference>
<keyword evidence="4 7" id="KW-0547">Nucleotide-binding</keyword>
<evidence type="ECO:0000256" key="7">
    <source>
        <dbReference type="HAMAP-Rule" id="MF_00558"/>
    </source>
</evidence>
<evidence type="ECO:0000256" key="2">
    <source>
        <dbReference type="ARBA" id="ARBA00022598"/>
    </source>
</evidence>
<comment type="cofactor">
    <cofactor evidence="7">
        <name>Mg(2+)</name>
        <dbReference type="ChEBI" id="CHEBI:18420"/>
    </cofactor>
    <text evidence="7">Binds 1 Mg(2+) ion per subunit.</text>
</comment>
<dbReference type="InterPro" id="IPR011761">
    <property type="entry name" value="ATP-grasp"/>
</dbReference>
<evidence type="ECO:0000256" key="1">
    <source>
        <dbReference type="ARBA" id="ARBA00022532"/>
    </source>
</evidence>
<feature type="binding site" evidence="7">
    <location>
        <position position="98"/>
    </location>
    <ligand>
        <name>ATP</name>
        <dbReference type="ChEBI" id="CHEBI:30616"/>
    </ligand>
</feature>
<feature type="binding site" evidence="7">
    <location>
        <position position="254"/>
    </location>
    <ligand>
        <name>substrate</name>
        <note>ligand shared with subunit alpha</note>
    </ligand>
</feature>
<evidence type="ECO:0000313" key="9">
    <source>
        <dbReference type="EMBL" id="HEF86958.1"/>
    </source>
</evidence>
<feature type="binding site" evidence="7">
    <location>
        <begin position="311"/>
        <end position="313"/>
    </location>
    <ligand>
        <name>substrate</name>
        <note>ligand shared with subunit alpha</note>
    </ligand>
</feature>
<comment type="pathway">
    <text evidence="7">Carbohydrate metabolism; tricarboxylic acid cycle; succinate from succinyl-CoA (ligase route): step 1/1.</text>
</comment>
<dbReference type="FunFam" id="3.40.50.261:FF:000007">
    <property type="entry name" value="Succinate--CoA ligase [ADP-forming] subunit beta"/>
    <property type="match status" value="1"/>
</dbReference>
<dbReference type="NCBIfam" id="TIGR01016">
    <property type="entry name" value="sucCoAbeta"/>
    <property type="match status" value="1"/>
</dbReference>
<sequence>MKLFEYESKEIARRYGVQTPRGVVVSSPEEAAKVAEEFGSVVLKSQVLVGGRGLAGGILKAENPGDAYEKARELLGKVIKGERVEKLLVEEKICISREYYVSITVDRATRQITYLVSSMGGVEIEELARKYPEKIRRMSVDPSIGYSPYMGREAAVFMEVPWSLSNQVDQVLSAMYKIMVDYDAELVEFNPLALTCDNRLVALDAKIIIDDNSLFKHPELQALYGRGLTAYEKKAKELGFNYVELDGDIGVISNGAGLTMATMDAILYYGGRPANFLDIGGGAGRERVKEAVKLLLTHPKVKTLLVNIFGGITRCDEVAHGVLEALTETGVSKPVVVRMLGTNEEEGRRILAEKGIIVYSEMDEAVKKIVEYSRGG</sequence>
<dbReference type="SUPFAM" id="SSF56059">
    <property type="entry name" value="Glutathione synthetase ATP-binding domain-like"/>
    <property type="match status" value="1"/>
</dbReference>
<keyword evidence="1 7" id="KW-0816">Tricarboxylic acid cycle</keyword>
<dbReference type="Pfam" id="PF08442">
    <property type="entry name" value="ATP-grasp_2"/>
    <property type="match status" value="1"/>
</dbReference>
<dbReference type="SUPFAM" id="SSF52210">
    <property type="entry name" value="Succinyl-CoA synthetase domains"/>
    <property type="match status" value="1"/>
</dbReference>
<dbReference type="UniPathway" id="UPA00223">
    <property type="reaction ID" value="UER00999"/>
</dbReference>
<dbReference type="EMBL" id="DSJT01000004">
    <property type="protein sequence ID" value="HEF86958.1"/>
    <property type="molecule type" value="Genomic_DNA"/>
</dbReference>
<dbReference type="FunFam" id="3.30.470.20:FF:000002">
    <property type="entry name" value="Succinate--CoA ligase [ADP-forming] subunit beta"/>
    <property type="match status" value="1"/>
</dbReference>
<dbReference type="GO" id="GO:0006099">
    <property type="term" value="P:tricarboxylic acid cycle"/>
    <property type="evidence" value="ECO:0007669"/>
    <property type="project" value="UniProtKB-UniRule"/>
</dbReference>
<keyword evidence="6 7" id="KW-0460">Magnesium</keyword>
<dbReference type="InterPro" id="IPR005809">
    <property type="entry name" value="Succ_CoA_ligase-like_bsu"/>
</dbReference>
<evidence type="ECO:0000256" key="4">
    <source>
        <dbReference type="ARBA" id="ARBA00022741"/>
    </source>
</evidence>
<reference evidence="9" key="1">
    <citation type="journal article" date="2020" name="mSystems">
        <title>Genome- and Community-Level Interaction Insights into Carbon Utilization and Element Cycling Functions of Hydrothermarchaeota in Hydrothermal Sediment.</title>
        <authorList>
            <person name="Zhou Z."/>
            <person name="Liu Y."/>
            <person name="Xu W."/>
            <person name="Pan J."/>
            <person name="Luo Z.H."/>
            <person name="Li M."/>
        </authorList>
    </citation>
    <scope>NUCLEOTIDE SEQUENCE [LARGE SCALE GENOMIC DNA]</scope>
    <source>
        <strain evidence="9">SpSt-23</strain>
    </source>
</reference>
<dbReference type="PANTHER" id="PTHR11815">
    <property type="entry name" value="SUCCINYL-COA SYNTHETASE BETA CHAIN"/>
    <property type="match status" value="1"/>
</dbReference>
<comment type="catalytic activity">
    <reaction evidence="7">
        <text>GTP + succinate + CoA = succinyl-CoA + GDP + phosphate</text>
        <dbReference type="Rhea" id="RHEA:22120"/>
        <dbReference type="ChEBI" id="CHEBI:30031"/>
        <dbReference type="ChEBI" id="CHEBI:37565"/>
        <dbReference type="ChEBI" id="CHEBI:43474"/>
        <dbReference type="ChEBI" id="CHEBI:57287"/>
        <dbReference type="ChEBI" id="CHEBI:57292"/>
        <dbReference type="ChEBI" id="CHEBI:58189"/>
    </reaction>
</comment>
<dbReference type="Gene3D" id="3.30.1490.20">
    <property type="entry name" value="ATP-grasp fold, A domain"/>
    <property type="match status" value="1"/>
</dbReference>
<dbReference type="PROSITE" id="PS01217">
    <property type="entry name" value="SUCCINYL_COA_LIG_3"/>
    <property type="match status" value="1"/>
</dbReference>
<dbReference type="EC" id="6.2.1.5" evidence="7"/>
<evidence type="ECO:0000256" key="5">
    <source>
        <dbReference type="ARBA" id="ARBA00022840"/>
    </source>
</evidence>
<dbReference type="GO" id="GO:0000287">
    <property type="term" value="F:magnesium ion binding"/>
    <property type="evidence" value="ECO:0007669"/>
    <property type="project" value="UniProtKB-UniRule"/>
</dbReference>
<keyword evidence="2 7" id="KW-0436">Ligase</keyword>
<feature type="binding site" evidence="7">
    <location>
        <position position="90"/>
    </location>
    <ligand>
        <name>ATP</name>
        <dbReference type="ChEBI" id="CHEBI:30616"/>
    </ligand>
</feature>
<dbReference type="InterPro" id="IPR013650">
    <property type="entry name" value="ATP-grasp_succ-CoA_synth-type"/>
</dbReference>
<comment type="similarity">
    <text evidence="7">Belongs to the succinate/malate CoA ligase beta subunit family.</text>
</comment>
<comment type="catalytic activity">
    <reaction evidence="7">
        <text>succinate + ATP + CoA = succinyl-CoA + ADP + phosphate</text>
        <dbReference type="Rhea" id="RHEA:17661"/>
        <dbReference type="ChEBI" id="CHEBI:30031"/>
        <dbReference type="ChEBI" id="CHEBI:30616"/>
        <dbReference type="ChEBI" id="CHEBI:43474"/>
        <dbReference type="ChEBI" id="CHEBI:57287"/>
        <dbReference type="ChEBI" id="CHEBI:57292"/>
        <dbReference type="ChEBI" id="CHEBI:456216"/>
        <dbReference type="EC" id="6.2.1.5"/>
    </reaction>
</comment>
<dbReference type="PANTHER" id="PTHR11815:SF10">
    <property type="entry name" value="SUCCINATE--COA LIGASE [GDP-FORMING] SUBUNIT BETA, MITOCHONDRIAL"/>
    <property type="match status" value="1"/>
</dbReference>
<dbReference type="GO" id="GO:0005524">
    <property type="term" value="F:ATP binding"/>
    <property type="evidence" value="ECO:0007669"/>
    <property type="project" value="UniProtKB-UniRule"/>
</dbReference>
<feature type="binding site" evidence="7">
    <location>
        <position position="93"/>
    </location>
    <ligand>
        <name>ATP</name>
        <dbReference type="ChEBI" id="CHEBI:30616"/>
    </ligand>
</feature>
<feature type="binding site" evidence="7">
    <location>
        <position position="44"/>
    </location>
    <ligand>
        <name>ATP</name>
        <dbReference type="ChEBI" id="CHEBI:30616"/>
    </ligand>
</feature>
<dbReference type="AlphaFoldDB" id="A0A7C2FCC7"/>
<keyword evidence="5 7" id="KW-0067">ATP-binding</keyword>
<accession>A0A7C2FCC7</accession>
<dbReference type="GO" id="GO:0004775">
    <property type="term" value="F:succinate-CoA ligase (ADP-forming) activity"/>
    <property type="evidence" value="ECO:0007669"/>
    <property type="project" value="UniProtKB-UniRule"/>
</dbReference>
<dbReference type="Gene3D" id="3.30.470.20">
    <property type="entry name" value="ATP-grasp fold, B domain"/>
    <property type="match status" value="1"/>
</dbReference>
<dbReference type="InterPro" id="IPR016102">
    <property type="entry name" value="Succinyl-CoA_synth-like"/>
</dbReference>
<proteinExistence type="inferred from homology"/>
<feature type="binding site" evidence="7">
    <location>
        <begin position="51"/>
        <end position="53"/>
    </location>
    <ligand>
        <name>ATP</name>
        <dbReference type="ChEBI" id="CHEBI:30616"/>
    </ligand>
</feature>
<dbReference type="InterPro" id="IPR017866">
    <property type="entry name" value="Succ-CoA_synthase_bsu_CS"/>
</dbReference>
<dbReference type="GO" id="GO:0042709">
    <property type="term" value="C:succinate-CoA ligase complex"/>
    <property type="evidence" value="ECO:0007669"/>
    <property type="project" value="TreeGrafter"/>
</dbReference>
<comment type="caution">
    <text evidence="9">The sequence shown here is derived from an EMBL/GenBank/DDBJ whole genome shotgun (WGS) entry which is preliminary data.</text>
</comment>
<dbReference type="PIRSF" id="PIRSF001554">
    <property type="entry name" value="SucCS_beta"/>
    <property type="match status" value="1"/>
</dbReference>
<protein>
    <recommendedName>
        <fullName evidence="7">Succinate--CoA ligase [ADP-forming] subunit beta</fullName>
        <ecNumber evidence="7">6.2.1.5</ecNumber>
    </recommendedName>
    <alternativeName>
        <fullName evidence="7">Succinyl-CoA synthetase subunit beta</fullName>
        <shortName evidence="7">SCS-beta</shortName>
    </alternativeName>
</protein>
<evidence type="ECO:0000256" key="6">
    <source>
        <dbReference type="ARBA" id="ARBA00022842"/>
    </source>
</evidence>
<keyword evidence="3 7" id="KW-0479">Metal-binding</keyword>
<dbReference type="HAMAP" id="MF_00558">
    <property type="entry name" value="Succ_CoA_beta"/>
    <property type="match status" value="1"/>
</dbReference>
<dbReference type="Gene3D" id="3.40.50.261">
    <property type="entry name" value="Succinyl-CoA synthetase domains"/>
    <property type="match status" value="1"/>
</dbReference>
<comment type="subunit">
    <text evidence="7">Heterotetramer of two alpha and two beta subunits.</text>
</comment>
<feature type="binding site" evidence="7">
    <location>
        <position position="204"/>
    </location>
    <ligand>
        <name>Mg(2+)</name>
        <dbReference type="ChEBI" id="CHEBI:18420"/>
    </ligand>
</feature>
<dbReference type="Pfam" id="PF00549">
    <property type="entry name" value="Ligase_CoA"/>
    <property type="match status" value="1"/>
</dbReference>
<dbReference type="PROSITE" id="PS50975">
    <property type="entry name" value="ATP_GRASP"/>
    <property type="match status" value="1"/>
</dbReference>
<feature type="domain" description="ATP-grasp" evidence="8">
    <location>
        <begin position="9"/>
        <end position="239"/>
    </location>
</feature>
<evidence type="ECO:0000259" key="8">
    <source>
        <dbReference type="PROSITE" id="PS50975"/>
    </source>
</evidence>
<evidence type="ECO:0000256" key="3">
    <source>
        <dbReference type="ARBA" id="ARBA00022723"/>
    </source>
</evidence>
<feature type="binding site" evidence="7">
    <location>
        <position position="190"/>
    </location>
    <ligand>
        <name>Mg(2+)</name>
        <dbReference type="ChEBI" id="CHEBI:18420"/>
    </ligand>
</feature>
<dbReference type="GO" id="GO:0006104">
    <property type="term" value="P:succinyl-CoA metabolic process"/>
    <property type="evidence" value="ECO:0007669"/>
    <property type="project" value="TreeGrafter"/>
</dbReference>
<gene>
    <name evidence="7" type="primary">sucC</name>
    <name evidence="9" type="ORF">ENP55_01360</name>
</gene>
<dbReference type="InterPro" id="IPR005811">
    <property type="entry name" value="SUCC_ACL_C"/>
</dbReference>
<name>A0A7C2FCC7_9CREN</name>
<organism evidence="9">
    <name type="scientific">Thermosphaera aggregans</name>
    <dbReference type="NCBI Taxonomy" id="54254"/>
    <lineage>
        <taxon>Archaea</taxon>
        <taxon>Thermoproteota</taxon>
        <taxon>Thermoprotei</taxon>
        <taxon>Desulfurococcales</taxon>
        <taxon>Desulfurococcaceae</taxon>
        <taxon>Thermosphaera</taxon>
    </lineage>
</organism>